<feature type="domain" description="TROVE" evidence="7">
    <location>
        <begin position="1"/>
        <end position="329"/>
    </location>
</feature>
<dbReference type="GO" id="GO:0005737">
    <property type="term" value="C:cytoplasm"/>
    <property type="evidence" value="ECO:0007669"/>
    <property type="project" value="UniProtKB-SubCell"/>
</dbReference>
<evidence type="ECO:0000313" key="9">
    <source>
        <dbReference type="Proteomes" id="UP000622547"/>
    </source>
</evidence>
<dbReference type="PANTHER" id="PTHR14202:SF0">
    <property type="entry name" value="RNA-BINDING PROTEIN RO60"/>
    <property type="match status" value="1"/>
</dbReference>
<keyword evidence="5" id="KW-0694">RNA-binding</keyword>
<evidence type="ECO:0000313" key="8">
    <source>
        <dbReference type="EMBL" id="GII35830.1"/>
    </source>
</evidence>
<comment type="similarity">
    <text evidence="2">Belongs to the Ro 60 kDa family.</text>
</comment>
<evidence type="ECO:0000256" key="5">
    <source>
        <dbReference type="ARBA" id="ARBA00022884"/>
    </source>
</evidence>
<evidence type="ECO:0000256" key="2">
    <source>
        <dbReference type="ARBA" id="ARBA00007814"/>
    </source>
</evidence>
<dbReference type="Gene3D" id="3.40.50.410">
    <property type="entry name" value="von Willebrand factor, type A domain"/>
    <property type="match status" value="1"/>
</dbReference>
<protein>
    <submittedName>
        <fullName evidence="8">RNA-binding protein</fullName>
    </submittedName>
</protein>
<comment type="subcellular location">
    <subcellularLocation>
        <location evidence="1">Cytoplasm</location>
    </subcellularLocation>
</comment>
<dbReference type="Proteomes" id="UP000622547">
    <property type="component" value="Unassembled WGS sequence"/>
</dbReference>
<dbReference type="SUPFAM" id="SSF140864">
    <property type="entry name" value="TROVE domain-like"/>
    <property type="match status" value="1"/>
</dbReference>
<dbReference type="InterPro" id="IPR008858">
    <property type="entry name" value="TROVE_dom"/>
</dbReference>
<organism evidence="8 9">
    <name type="scientific">Planotetraspora phitsanulokensis</name>
    <dbReference type="NCBI Taxonomy" id="575192"/>
    <lineage>
        <taxon>Bacteria</taxon>
        <taxon>Bacillati</taxon>
        <taxon>Actinomycetota</taxon>
        <taxon>Actinomycetes</taxon>
        <taxon>Streptosporangiales</taxon>
        <taxon>Streptosporangiaceae</taxon>
        <taxon>Planotetraspora</taxon>
    </lineage>
</organism>
<dbReference type="PANTHER" id="PTHR14202">
    <property type="entry name" value="60 KDA RIBONUCLEOPROTEIN SSA/RO"/>
    <property type="match status" value="1"/>
</dbReference>
<keyword evidence="4" id="KW-0479">Metal-binding</keyword>
<dbReference type="RefSeq" id="WP_204071557.1">
    <property type="nucleotide sequence ID" value="NZ_BAABHI010000012.1"/>
</dbReference>
<dbReference type="InterPro" id="IPR037214">
    <property type="entry name" value="TROVE_dom_sf"/>
</dbReference>
<evidence type="ECO:0000256" key="1">
    <source>
        <dbReference type="ARBA" id="ARBA00004496"/>
    </source>
</evidence>
<evidence type="ECO:0000256" key="3">
    <source>
        <dbReference type="ARBA" id="ARBA00022490"/>
    </source>
</evidence>
<dbReference type="GO" id="GO:0003723">
    <property type="term" value="F:RNA binding"/>
    <property type="evidence" value="ECO:0007669"/>
    <property type="project" value="UniProtKB-KW"/>
</dbReference>
<dbReference type="InterPro" id="IPR036465">
    <property type="entry name" value="vWFA_dom_sf"/>
</dbReference>
<keyword evidence="9" id="KW-1185">Reference proteome</keyword>
<evidence type="ECO:0000256" key="4">
    <source>
        <dbReference type="ARBA" id="ARBA00022723"/>
    </source>
</evidence>
<dbReference type="EMBL" id="BOOP01000003">
    <property type="protein sequence ID" value="GII35830.1"/>
    <property type="molecule type" value="Genomic_DNA"/>
</dbReference>
<sequence length="470" mass="50707">MTTPHSLAPSAVSTAKRELFLLAARGLADGDAQDPGDRFAALTGQLTVADDTWVRALIDWTRRQPALRWFGIALTVEFVHARTAAGLGTPGETRELIGTLLTRADEPGDLLAHWTRRHGRSIPKAVKAGVADAAERLYDEVALATYDTADAAMRFAEVIALTHPKPVGKIQNEIFQHAALRRRGSHPVPESLTTLRARAQLQAVPADKRLRMLDRPDVAGLFVQAAMSWRQVRTWLGGTMTDKAWATVAAQMSYRDRLEHLRDFDQTDLAGEVADSISADLAEEKSVTRGRVLLVEIMAAYRSVPSSRWSWALEQALTHALTEVPALAGRTLILVDRSKAMLEPAFAGSALTRADAAAVFGAALALRSSSADLVECGQATGPVAFESADRLIDAVGRFGEPGGDQTVAKALREHVKGHDRVVVLTHPGAAVEAAEAVTVPGHEHIITDVNDGWFAAIPHIELARTGAWPF</sequence>
<name>A0A8J3U012_9ACTN</name>
<keyword evidence="3" id="KW-0963">Cytoplasm</keyword>
<dbReference type="PROSITE" id="PS50988">
    <property type="entry name" value="TROVE"/>
    <property type="match status" value="1"/>
</dbReference>
<accession>A0A8J3U012</accession>
<proteinExistence type="inferred from homology"/>
<gene>
    <name evidence="8" type="ORF">Pph01_08330</name>
</gene>
<dbReference type="GO" id="GO:0046872">
    <property type="term" value="F:metal ion binding"/>
    <property type="evidence" value="ECO:0007669"/>
    <property type="project" value="UniProtKB-KW"/>
</dbReference>
<evidence type="ECO:0000256" key="6">
    <source>
        <dbReference type="ARBA" id="ARBA00023274"/>
    </source>
</evidence>
<dbReference type="InterPro" id="IPR040322">
    <property type="entry name" value="TROVE2"/>
</dbReference>
<dbReference type="GO" id="GO:1990904">
    <property type="term" value="C:ribonucleoprotein complex"/>
    <property type="evidence" value="ECO:0007669"/>
    <property type="project" value="UniProtKB-KW"/>
</dbReference>
<keyword evidence="6" id="KW-0687">Ribonucleoprotein</keyword>
<comment type="caution">
    <text evidence="8">The sequence shown here is derived from an EMBL/GenBank/DDBJ whole genome shotgun (WGS) entry which is preliminary data.</text>
</comment>
<reference evidence="8 9" key="1">
    <citation type="submission" date="2021-01" db="EMBL/GenBank/DDBJ databases">
        <title>Whole genome shotgun sequence of Planotetraspora phitsanulokensis NBRC 104273.</title>
        <authorList>
            <person name="Komaki H."/>
            <person name="Tamura T."/>
        </authorList>
    </citation>
    <scope>NUCLEOTIDE SEQUENCE [LARGE SCALE GENOMIC DNA]</scope>
    <source>
        <strain evidence="8 9">NBRC 104273</strain>
    </source>
</reference>
<evidence type="ECO:0000259" key="7">
    <source>
        <dbReference type="PROSITE" id="PS50988"/>
    </source>
</evidence>
<dbReference type="AlphaFoldDB" id="A0A8J3U012"/>